<reference evidence="3" key="1">
    <citation type="submission" date="2006-10" db="EMBL/GenBank/DDBJ databases">
        <title>Expressed genes of the pink hibiscus mealybug, Maconellicoccus hirsutus.</title>
        <authorList>
            <person name="Hunter W.B."/>
            <person name="Hunnicutt L.E."/>
        </authorList>
    </citation>
    <scope>NUCLEOTIDE SEQUENCE</scope>
</reference>
<accession>A3EXN4</accession>
<dbReference type="PANTHER" id="PTHR12366">
    <property type="entry name" value="ASPARTYL/ASPARAGINYL BETA-HYDROXYLASE"/>
    <property type="match status" value="1"/>
</dbReference>
<dbReference type="GO" id="GO:0062101">
    <property type="term" value="F:peptidyl-aspartic acid 3-dioxygenase activity"/>
    <property type="evidence" value="ECO:0007669"/>
    <property type="project" value="InterPro"/>
</dbReference>
<comment type="similarity">
    <text evidence="1">Belongs to the aspartyl/asparaginyl beta-hydroxylase family.</text>
</comment>
<dbReference type="InterPro" id="IPR007803">
    <property type="entry name" value="Asp/Arg/Pro-Hydrxlase"/>
</dbReference>
<dbReference type="InterPro" id="IPR039038">
    <property type="entry name" value="ASPH"/>
</dbReference>
<dbReference type="Gene3D" id="2.60.120.330">
    <property type="entry name" value="B-lactam Antibiotic, Isopenicillin N Synthase, Chain"/>
    <property type="match status" value="1"/>
</dbReference>
<proteinExistence type="evidence at transcript level"/>
<dbReference type="EMBL" id="EF091952">
    <property type="protein sequence ID" value="ABN11944.1"/>
    <property type="molecule type" value="mRNA"/>
</dbReference>
<dbReference type="PANTHER" id="PTHR12366:SF32">
    <property type="entry name" value="ASPARTATE BETA-HYDROXYLASE ISOFORM X1"/>
    <property type="match status" value="1"/>
</dbReference>
<feature type="non-terminal residue" evidence="3">
    <location>
        <position position="1"/>
    </location>
</feature>
<dbReference type="AlphaFoldDB" id="A3EXN4"/>
<evidence type="ECO:0000313" key="3">
    <source>
        <dbReference type="EMBL" id="ABN11944.1"/>
    </source>
</evidence>
<sequence length="129" mass="14990">MIYKGAIKTSACKLFPRLTRLFDTFSPTRECWSCDVKYVIMKKGHIWPRCARSNLLLTSHLALSVPSDVSISVLNETRTWTKGDVLIFDGSFEHEIWNNGTGVLMLLSFHMRHHKLFKGDRWKANLWPH</sequence>
<organism evidence="3">
    <name type="scientific">Maconellicoccus hirsutus</name>
    <name type="common">Pink hibiscus mealybug</name>
    <dbReference type="NCBI Taxonomy" id="177089"/>
    <lineage>
        <taxon>Eukaryota</taxon>
        <taxon>Metazoa</taxon>
        <taxon>Ecdysozoa</taxon>
        <taxon>Arthropoda</taxon>
        <taxon>Hexapoda</taxon>
        <taxon>Insecta</taxon>
        <taxon>Pterygota</taxon>
        <taxon>Neoptera</taxon>
        <taxon>Paraneoptera</taxon>
        <taxon>Hemiptera</taxon>
        <taxon>Sternorrhyncha</taxon>
        <taxon>Coccoidea</taxon>
        <taxon>Pseudococcidae</taxon>
        <taxon>Maconellicoccus</taxon>
    </lineage>
</organism>
<dbReference type="GO" id="GO:0005783">
    <property type="term" value="C:endoplasmic reticulum"/>
    <property type="evidence" value="ECO:0007669"/>
    <property type="project" value="TreeGrafter"/>
</dbReference>
<dbReference type="Pfam" id="PF05118">
    <property type="entry name" value="Asp_Arg_Hydrox"/>
    <property type="match status" value="1"/>
</dbReference>
<name>A3EXN4_MACHI</name>
<feature type="domain" description="Aspartyl/asparaginy/proline hydroxylase" evidence="2">
    <location>
        <begin position="3"/>
        <end position="110"/>
    </location>
</feature>
<dbReference type="InterPro" id="IPR027443">
    <property type="entry name" value="IPNS-like_sf"/>
</dbReference>
<dbReference type="SUPFAM" id="SSF51197">
    <property type="entry name" value="Clavaminate synthase-like"/>
    <property type="match status" value="1"/>
</dbReference>
<evidence type="ECO:0000256" key="1">
    <source>
        <dbReference type="ARBA" id="ARBA00007730"/>
    </source>
</evidence>
<protein>
    <submittedName>
        <fullName evidence="3">Aspartyl/asparaginyl beta-hydroxylase-like protein</fullName>
    </submittedName>
</protein>
<evidence type="ECO:0000259" key="2">
    <source>
        <dbReference type="Pfam" id="PF05118"/>
    </source>
</evidence>